<dbReference type="AlphaFoldDB" id="A0A5C5UDH9"/>
<keyword evidence="1" id="KW-1003">Cell membrane</keyword>
<dbReference type="InterPro" id="IPR002696">
    <property type="entry name" value="Membr_insert_effic_factor_YidD"/>
</dbReference>
<dbReference type="EMBL" id="VOHK01000001">
    <property type="protein sequence ID" value="TWT23837.1"/>
    <property type="molecule type" value="Genomic_DNA"/>
</dbReference>
<organism evidence="2 3">
    <name type="scientific">Luteimonas marina</name>
    <dbReference type="NCBI Taxonomy" id="488485"/>
    <lineage>
        <taxon>Bacteria</taxon>
        <taxon>Pseudomonadati</taxon>
        <taxon>Pseudomonadota</taxon>
        <taxon>Gammaproteobacteria</taxon>
        <taxon>Lysobacterales</taxon>
        <taxon>Lysobacteraceae</taxon>
        <taxon>Luteimonas</taxon>
    </lineage>
</organism>
<evidence type="ECO:0000313" key="3">
    <source>
        <dbReference type="Proteomes" id="UP000319980"/>
    </source>
</evidence>
<dbReference type="GO" id="GO:0005886">
    <property type="term" value="C:plasma membrane"/>
    <property type="evidence" value="ECO:0007669"/>
    <property type="project" value="UniProtKB-SubCell"/>
</dbReference>
<dbReference type="NCBIfam" id="TIGR00278">
    <property type="entry name" value="membrane protein insertion efficiency factor YidD"/>
    <property type="match status" value="1"/>
</dbReference>
<reference evidence="2 3" key="1">
    <citation type="journal article" date="2008" name="Int. J. Syst. Evol. Microbiol.">
        <title>Luteimonas marina sp. nov., isolated from seawater.</title>
        <authorList>
            <person name="Baik K.S."/>
            <person name="Park S.C."/>
            <person name="Kim M.S."/>
            <person name="Kim E.M."/>
            <person name="Park C."/>
            <person name="Chun J."/>
            <person name="Seong C.N."/>
        </authorList>
    </citation>
    <scope>NUCLEOTIDE SEQUENCE [LARGE SCALE GENOMIC DNA]</scope>
    <source>
        <strain evidence="2 3">FR1330</strain>
    </source>
</reference>
<dbReference type="PANTHER" id="PTHR33383:SF1">
    <property type="entry name" value="MEMBRANE PROTEIN INSERTION EFFICIENCY FACTOR-RELATED"/>
    <property type="match status" value="1"/>
</dbReference>
<dbReference type="Proteomes" id="UP000319980">
    <property type="component" value="Unassembled WGS sequence"/>
</dbReference>
<protein>
    <recommendedName>
        <fullName evidence="1">Putative membrane protein insertion efficiency factor</fullName>
    </recommendedName>
</protein>
<proteinExistence type="inferred from homology"/>
<dbReference type="HAMAP" id="MF_00386">
    <property type="entry name" value="UPF0161_YidD"/>
    <property type="match status" value="1"/>
</dbReference>
<sequence length="95" mass="10397">MLYPAPATAATAPPLFRTVIDRLLIALLRGYKRFISPLLGPRCRFVPSCSEYAMEAIGRFGAIRGGWLAIRRVGRCHPLHPGGLDPVPPETDGTR</sequence>
<keyword evidence="1" id="KW-0472">Membrane</keyword>
<dbReference type="SMART" id="SM01234">
    <property type="entry name" value="Haemolytic"/>
    <property type="match status" value="1"/>
</dbReference>
<comment type="similarity">
    <text evidence="1">Belongs to the UPF0161 family.</text>
</comment>
<evidence type="ECO:0000256" key="1">
    <source>
        <dbReference type="HAMAP-Rule" id="MF_00386"/>
    </source>
</evidence>
<keyword evidence="3" id="KW-1185">Reference proteome</keyword>
<name>A0A5C5UDH9_9GAMM</name>
<comment type="caution">
    <text evidence="2">The sequence shown here is derived from an EMBL/GenBank/DDBJ whole genome shotgun (WGS) entry which is preliminary data.</text>
</comment>
<evidence type="ECO:0000313" key="2">
    <source>
        <dbReference type="EMBL" id="TWT23837.1"/>
    </source>
</evidence>
<comment type="function">
    <text evidence="1">Could be involved in insertion of integral membrane proteins into the membrane.</text>
</comment>
<accession>A0A5C5UDH9</accession>
<dbReference type="Pfam" id="PF01809">
    <property type="entry name" value="YidD"/>
    <property type="match status" value="1"/>
</dbReference>
<dbReference type="OrthoDB" id="9801753at2"/>
<comment type="subcellular location">
    <subcellularLocation>
        <location evidence="1">Cell membrane</location>
        <topology evidence="1">Peripheral membrane protein</topology>
        <orientation evidence="1">Cytoplasmic side</orientation>
    </subcellularLocation>
</comment>
<gene>
    <name evidence="2" type="primary">yidD</name>
    <name evidence="2" type="ORF">FQY83_01450</name>
</gene>
<dbReference type="PANTHER" id="PTHR33383">
    <property type="entry name" value="MEMBRANE PROTEIN INSERTION EFFICIENCY FACTOR-RELATED"/>
    <property type="match status" value="1"/>
</dbReference>